<dbReference type="SMART" id="SM00421">
    <property type="entry name" value="HTH_LUXR"/>
    <property type="match status" value="1"/>
</dbReference>
<dbReference type="PRINTS" id="PR00038">
    <property type="entry name" value="HTHLUXR"/>
</dbReference>
<sequence length="894" mass="94055">MLRGRTGEQDRITGLVRQAYAGTSAALVLRGDPGIGKTALLDWAAGLATASPPYPDPAGPPLTVLRGGGAELEADLPFAGLSQLLRPALTRLDRLPGPQREALAAAFGLAAGSRPDRLLIGLAVLSLLAEVAEDGPLLCLVDDAHWLDTVSAEALLFAARRLRAEGIVMIFAARDGGFPAPGLPECALAGLAPAEAAGLLPADLDPAVRLRVLAEARGNPLALIELPRVLPPGEPAGVAGSAAPDPAAGSLPLTDRLLAAFAGQVDRLPPRTRTVLLVAATEPAGDLTVLLGAAAALGAGPADLRAAEEARLVEVTGQRVRFRHPLVRAAVYRAAALAERLGTHRALAGVLTAPETADRRAWHLAAAATGPAEPVAEALEATADQARDRAGYRAASSAYERAAQLSERPPDRARRLLLAAESGLQAGDPGGAVRLAELAAELVPEPAFLARVAGVEGQAWFWQGGHRTAYELLTGGAELDPDRRPALLVAAFHPAWYLGEPYLGDILDRLAAVDHPVAAFEVAALRGRPAALAPTAALAGPHPADQVQLCGLGFVAGQDGETYRLAAALVARCRADGILGLLPTLLFFQAEAELFAGRHRDAAVSLDEAVRVAEDGGQPLWVSQLQSVRALLAALAGDERRCRDLVGRALAAGEPDTEAAGRPWTEWALGLLDLGYGRVEAALTRLAGLQENPYAHLVCARRSVPDLAEAAVRAGRPELAGPAIDGFTGWADRVDQPWARSLGHRCRALVTGAERDYRRALDLESRPFERARTELLYGEWLRRARRKAEARTLLERALTVFDGLAAAPWAARARAELAASGVPVADRPDRPADRAVATLTPQELQIARLAARGRSNKDIAAQLFLSPKTVAYHLYKAYPKLGVTSRTELATLPL</sequence>
<accession>A0ABV6NT53</accession>
<feature type="domain" description="HTH luxR-type" evidence="3">
    <location>
        <begin position="832"/>
        <end position="894"/>
    </location>
</feature>
<dbReference type="InterPro" id="IPR000792">
    <property type="entry name" value="Tscrpt_reg_LuxR_C"/>
</dbReference>
<dbReference type="InterPro" id="IPR016032">
    <property type="entry name" value="Sig_transdc_resp-reg_C-effctor"/>
</dbReference>
<dbReference type="InterPro" id="IPR036388">
    <property type="entry name" value="WH-like_DNA-bd_sf"/>
</dbReference>
<dbReference type="EMBL" id="JBHLUE010000004">
    <property type="protein sequence ID" value="MFC0563940.1"/>
    <property type="molecule type" value="Genomic_DNA"/>
</dbReference>
<protein>
    <submittedName>
        <fullName evidence="4">LuxR C-terminal-related transcriptional regulator</fullName>
    </submittedName>
</protein>
<evidence type="ECO:0000313" key="4">
    <source>
        <dbReference type="EMBL" id="MFC0563940.1"/>
    </source>
</evidence>
<keyword evidence="2" id="KW-0067">ATP-binding</keyword>
<dbReference type="PANTHER" id="PTHR16305">
    <property type="entry name" value="TESTICULAR SOLUBLE ADENYLYL CYCLASE"/>
    <property type="match status" value="1"/>
</dbReference>
<dbReference type="Proteomes" id="UP001589894">
    <property type="component" value="Unassembled WGS sequence"/>
</dbReference>
<comment type="caution">
    <text evidence="4">The sequence shown here is derived from an EMBL/GenBank/DDBJ whole genome shotgun (WGS) entry which is preliminary data.</text>
</comment>
<evidence type="ECO:0000313" key="5">
    <source>
        <dbReference type="Proteomes" id="UP001589894"/>
    </source>
</evidence>
<name>A0ABV6NT53_9ACTN</name>
<keyword evidence="1" id="KW-0547">Nucleotide-binding</keyword>
<dbReference type="SUPFAM" id="SSF52540">
    <property type="entry name" value="P-loop containing nucleoside triphosphate hydrolases"/>
    <property type="match status" value="1"/>
</dbReference>
<dbReference type="PANTHER" id="PTHR16305:SF35">
    <property type="entry name" value="TRANSCRIPTIONAL ACTIVATOR DOMAIN"/>
    <property type="match status" value="1"/>
</dbReference>
<dbReference type="CDD" id="cd06170">
    <property type="entry name" value="LuxR_C_like"/>
    <property type="match status" value="1"/>
</dbReference>
<dbReference type="InterPro" id="IPR027417">
    <property type="entry name" value="P-loop_NTPase"/>
</dbReference>
<dbReference type="SUPFAM" id="SSF46894">
    <property type="entry name" value="C-terminal effector domain of the bipartite response regulators"/>
    <property type="match status" value="1"/>
</dbReference>
<dbReference type="Pfam" id="PF13191">
    <property type="entry name" value="AAA_16"/>
    <property type="match status" value="1"/>
</dbReference>
<evidence type="ECO:0000256" key="2">
    <source>
        <dbReference type="ARBA" id="ARBA00022840"/>
    </source>
</evidence>
<dbReference type="RefSeq" id="WP_377336881.1">
    <property type="nucleotide sequence ID" value="NZ_JBHLUE010000004.1"/>
</dbReference>
<evidence type="ECO:0000256" key="1">
    <source>
        <dbReference type="ARBA" id="ARBA00022741"/>
    </source>
</evidence>
<dbReference type="InterPro" id="IPR041664">
    <property type="entry name" value="AAA_16"/>
</dbReference>
<proteinExistence type="predicted"/>
<keyword evidence="5" id="KW-1185">Reference proteome</keyword>
<dbReference type="InterPro" id="IPR011990">
    <property type="entry name" value="TPR-like_helical_dom_sf"/>
</dbReference>
<dbReference type="Pfam" id="PF00196">
    <property type="entry name" value="GerE"/>
    <property type="match status" value="1"/>
</dbReference>
<gene>
    <name evidence="4" type="ORF">ACFFHU_07135</name>
</gene>
<evidence type="ECO:0000259" key="3">
    <source>
        <dbReference type="PROSITE" id="PS50043"/>
    </source>
</evidence>
<dbReference type="SUPFAM" id="SSF48452">
    <property type="entry name" value="TPR-like"/>
    <property type="match status" value="1"/>
</dbReference>
<organism evidence="4 5">
    <name type="scientific">Plantactinospora siamensis</name>
    <dbReference type="NCBI Taxonomy" id="555372"/>
    <lineage>
        <taxon>Bacteria</taxon>
        <taxon>Bacillati</taxon>
        <taxon>Actinomycetota</taxon>
        <taxon>Actinomycetes</taxon>
        <taxon>Micromonosporales</taxon>
        <taxon>Micromonosporaceae</taxon>
        <taxon>Plantactinospora</taxon>
    </lineage>
</organism>
<dbReference type="Gene3D" id="1.10.10.10">
    <property type="entry name" value="Winged helix-like DNA-binding domain superfamily/Winged helix DNA-binding domain"/>
    <property type="match status" value="1"/>
</dbReference>
<dbReference type="PROSITE" id="PS50043">
    <property type="entry name" value="HTH_LUXR_2"/>
    <property type="match status" value="1"/>
</dbReference>
<reference evidence="4 5" key="1">
    <citation type="submission" date="2024-09" db="EMBL/GenBank/DDBJ databases">
        <authorList>
            <person name="Sun Q."/>
            <person name="Mori K."/>
        </authorList>
    </citation>
    <scope>NUCLEOTIDE SEQUENCE [LARGE SCALE GENOMIC DNA]</scope>
    <source>
        <strain evidence="4 5">TBRC 2205</strain>
    </source>
</reference>